<comment type="caution">
    <text evidence="2">The sequence shown here is derived from an EMBL/GenBank/DDBJ whole genome shotgun (WGS) entry which is preliminary data.</text>
</comment>
<dbReference type="RefSeq" id="WP_070049634.1">
    <property type="nucleotide sequence ID" value="NZ_CBCSDO010000016.1"/>
</dbReference>
<protein>
    <submittedName>
        <fullName evidence="2">Uncharacterized protein</fullName>
    </submittedName>
</protein>
<keyword evidence="1" id="KW-0472">Membrane</keyword>
<evidence type="ECO:0000313" key="2">
    <source>
        <dbReference type="EMBL" id="OEY70080.1"/>
    </source>
</evidence>
<keyword evidence="1" id="KW-1133">Transmembrane helix</keyword>
<sequence length="327" mass="36097">MNWKSIIATALVTGLVTIVTGMSLFWWQTEKAELTYNSIQSIPFDEPSNSLFIQQVEIKNSGDKIIEDVVLVVSFSDEVIERSRIAIDTAISHTKEVKDNSITLRIDGLNPSEGANVSVMYRATSPQSGGAAISLRGKGVVGKIIGYNKGDKKEPIFISLIAAYAGIFAFLMSTKRGRKALPLMFKRFVLGRSIGGEQRHEIASALSMYGYPEKAKEYLNSNASRRYWVEADLLAAEALKCEDSVKIDTISILKVISDIEAIHEGSKAIAFYNIARLHKSMGSESEADSYLKLAKGLDATEIENRLSKDPVFLDTHESNTYEPSRSQ</sequence>
<organism evidence="2 3">
    <name type="scientific">Rheinheimera salexigens</name>
    <dbReference type="NCBI Taxonomy" id="1628148"/>
    <lineage>
        <taxon>Bacteria</taxon>
        <taxon>Pseudomonadati</taxon>
        <taxon>Pseudomonadota</taxon>
        <taxon>Gammaproteobacteria</taxon>
        <taxon>Chromatiales</taxon>
        <taxon>Chromatiaceae</taxon>
        <taxon>Rheinheimera</taxon>
    </lineage>
</organism>
<keyword evidence="1" id="KW-0812">Transmembrane</keyword>
<dbReference type="AlphaFoldDB" id="A0A1E7Q7J1"/>
<gene>
    <name evidence="2" type="ORF">BI198_11260</name>
</gene>
<accession>A0A1E7Q7J1</accession>
<proteinExistence type="predicted"/>
<evidence type="ECO:0000313" key="3">
    <source>
        <dbReference type="Proteomes" id="UP000242258"/>
    </source>
</evidence>
<feature type="transmembrane region" description="Helical" evidence="1">
    <location>
        <begin position="156"/>
        <end position="174"/>
    </location>
</feature>
<dbReference type="EMBL" id="MKEK01000001">
    <property type="protein sequence ID" value="OEY70080.1"/>
    <property type="molecule type" value="Genomic_DNA"/>
</dbReference>
<feature type="transmembrane region" description="Helical" evidence="1">
    <location>
        <begin position="7"/>
        <end position="27"/>
    </location>
</feature>
<evidence type="ECO:0000256" key="1">
    <source>
        <dbReference type="SAM" id="Phobius"/>
    </source>
</evidence>
<name>A0A1E7Q7J1_9GAMM</name>
<dbReference type="Proteomes" id="UP000242258">
    <property type="component" value="Unassembled WGS sequence"/>
</dbReference>
<reference evidence="3" key="1">
    <citation type="submission" date="2016-09" db="EMBL/GenBank/DDBJ databases">
        <authorList>
            <person name="Wan X."/>
            <person name="Hou S."/>
        </authorList>
    </citation>
    <scope>NUCLEOTIDE SEQUENCE [LARGE SCALE GENOMIC DNA]</scope>
    <source>
        <strain evidence="3">KH87</strain>
    </source>
</reference>
<keyword evidence="3" id="KW-1185">Reference proteome</keyword>
<dbReference type="OrthoDB" id="9828500at2"/>